<evidence type="ECO:0000313" key="3">
    <source>
        <dbReference type="Proteomes" id="UP000190092"/>
    </source>
</evidence>
<gene>
    <name evidence="2" type="ORF">SAMN02745126_00330</name>
</gene>
<protein>
    <submittedName>
        <fullName evidence="2">Uncharacterized membrane protein HdeD, DUF308 family</fullName>
    </submittedName>
</protein>
<dbReference type="PANTHER" id="PTHR34989">
    <property type="entry name" value="PROTEIN HDED"/>
    <property type="match status" value="1"/>
</dbReference>
<proteinExistence type="predicted"/>
<feature type="transmembrane region" description="Helical" evidence="1">
    <location>
        <begin position="162"/>
        <end position="186"/>
    </location>
</feature>
<reference evidence="3" key="1">
    <citation type="submission" date="2017-02" db="EMBL/GenBank/DDBJ databases">
        <authorList>
            <person name="Varghese N."/>
            <person name="Submissions S."/>
        </authorList>
    </citation>
    <scope>NUCLEOTIDE SEQUENCE [LARGE SCALE GENOMIC DNA]</scope>
    <source>
        <strain evidence="3">ATCC 27094</strain>
    </source>
</reference>
<dbReference type="GO" id="GO:0005886">
    <property type="term" value="C:plasma membrane"/>
    <property type="evidence" value="ECO:0007669"/>
    <property type="project" value="TreeGrafter"/>
</dbReference>
<dbReference type="RefSeq" id="WP_085932079.1">
    <property type="nucleotide sequence ID" value="NZ_FUWJ01000001.1"/>
</dbReference>
<dbReference type="AlphaFoldDB" id="A0A1T4JQF1"/>
<dbReference type="InterPro" id="IPR005325">
    <property type="entry name" value="DUF308_memb"/>
</dbReference>
<dbReference type="EMBL" id="FUWJ01000001">
    <property type="protein sequence ID" value="SJZ32315.1"/>
    <property type="molecule type" value="Genomic_DNA"/>
</dbReference>
<evidence type="ECO:0000256" key="1">
    <source>
        <dbReference type="SAM" id="Phobius"/>
    </source>
</evidence>
<keyword evidence="1" id="KW-0472">Membrane</keyword>
<dbReference type="Pfam" id="PF03729">
    <property type="entry name" value="DUF308"/>
    <property type="match status" value="1"/>
</dbReference>
<dbReference type="STRING" id="225324.SAMN02745126_00330"/>
<name>A0A1T4JQF1_9HYPH</name>
<keyword evidence="3" id="KW-1185">Reference proteome</keyword>
<feature type="transmembrane region" description="Helical" evidence="1">
    <location>
        <begin position="23"/>
        <end position="45"/>
    </location>
</feature>
<accession>A0A1T4JQF1</accession>
<feature type="transmembrane region" description="Helical" evidence="1">
    <location>
        <begin position="51"/>
        <end position="72"/>
    </location>
</feature>
<keyword evidence="1" id="KW-1133">Transmembrane helix</keyword>
<dbReference type="Proteomes" id="UP000190092">
    <property type="component" value="Unassembled WGS sequence"/>
</dbReference>
<dbReference type="PANTHER" id="PTHR34989:SF1">
    <property type="entry name" value="PROTEIN HDED"/>
    <property type="match status" value="1"/>
</dbReference>
<feature type="transmembrane region" description="Helical" evidence="1">
    <location>
        <begin position="137"/>
        <end position="156"/>
    </location>
</feature>
<dbReference type="OrthoDB" id="9815400at2"/>
<evidence type="ECO:0000313" key="2">
    <source>
        <dbReference type="EMBL" id="SJZ32315.1"/>
    </source>
</evidence>
<keyword evidence="1" id="KW-0812">Transmembrane</keyword>
<dbReference type="InterPro" id="IPR052712">
    <property type="entry name" value="Acid_resist_chaperone_HdeD"/>
</dbReference>
<feature type="transmembrane region" description="Helical" evidence="1">
    <location>
        <begin position="79"/>
        <end position="95"/>
    </location>
</feature>
<feature type="transmembrane region" description="Helical" evidence="1">
    <location>
        <begin position="101"/>
        <end position="125"/>
    </location>
</feature>
<organism evidence="2 3">
    <name type="scientific">Enhydrobacter aerosaccus</name>
    <dbReference type="NCBI Taxonomy" id="225324"/>
    <lineage>
        <taxon>Bacteria</taxon>
        <taxon>Pseudomonadati</taxon>
        <taxon>Pseudomonadota</taxon>
        <taxon>Alphaproteobacteria</taxon>
        <taxon>Hyphomicrobiales</taxon>
        <taxon>Enhydrobacter</taxon>
    </lineage>
</organism>
<sequence length="190" mass="20072">MATTNGLGSQGLGQGLRALRANWGWIVAFGVIALIAGLIALGSVVMATESAVVIVGVMMLLTGIVEIIAAFSVRSWGQFFLWLLLGALYVAAGIICLQNPFIAATLLTLMLGIALIVGGILRVFLATQMRQGTPWGWVVFSGIISFLLGLMIVSHWPASSFYVLGIFLGVDLVFIGTGWISMGLSLRKAS</sequence>